<comment type="caution">
    <text evidence="10">The sequence shown here is derived from an EMBL/GenBank/DDBJ whole genome shotgun (WGS) entry which is preliminary data.</text>
</comment>
<dbReference type="InterPro" id="IPR003661">
    <property type="entry name" value="HisK_dim/P_dom"/>
</dbReference>
<evidence type="ECO:0000313" key="10">
    <source>
        <dbReference type="EMBL" id="RNL56939.1"/>
    </source>
</evidence>
<keyword evidence="3 5" id="KW-0597">Phosphoprotein</keyword>
<name>A0A3N0C3S7_9SPHI</name>
<dbReference type="InterPro" id="IPR005467">
    <property type="entry name" value="His_kinase_dom"/>
</dbReference>
<dbReference type="RefSeq" id="WP_123203921.1">
    <property type="nucleotide sequence ID" value="NZ_RBEE01000001.1"/>
</dbReference>
<dbReference type="PROSITE" id="PS50110">
    <property type="entry name" value="RESPONSE_REGULATORY"/>
    <property type="match status" value="1"/>
</dbReference>
<comment type="catalytic activity">
    <reaction evidence="1">
        <text>ATP + protein L-histidine = ADP + protein N-phospho-L-histidine.</text>
        <dbReference type="EC" id="2.7.13.3"/>
    </reaction>
</comment>
<keyword evidence="6" id="KW-1133">Transmembrane helix</keyword>
<dbReference type="EMBL" id="RBEE01000001">
    <property type="protein sequence ID" value="RNL56939.1"/>
    <property type="molecule type" value="Genomic_DNA"/>
</dbReference>
<dbReference type="InterPro" id="IPR004358">
    <property type="entry name" value="Sig_transdc_His_kin-like_C"/>
</dbReference>
<evidence type="ECO:0000259" key="7">
    <source>
        <dbReference type="PROSITE" id="PS50109"/>
    </source>
</evidence>
<evidence type="ECO:0000313" key="11">
    <source>
        <dbReference type="Proteomes" id="UP000274046"/>
    </source>
</evidence>
<dbReference type="InterPro" id="IPR036890">
    <property type="entry name" value="HATPase_C_sf"/>
</dbReference>
<evidence type="ECO:0000256" key="4">
    <source>
        <dbReference type="PROSITE-ProRule" id="PRU00110"/>
    </source>
</evidence>
<keyword evidence="6" id="KW-0812">Transmembrane</keyword>
<dbReference type="EC" id="2.7.13.3" evidence="2"/>
<evidence type="ECO:0000256" key="2">
    <source>
        <dbReference type="ARBA" id="ARBA00012438"/>
    </source>
</evidence>
<dbReference type="Pfam" id="PF00072">
    <property type="entry name" value="Response_reg"/>
    <property type="match status" value="1"/>
</dbReference>
<dbReference type="PROSITE" id="PS50894">
    <property type="entry name" value="HPT"/>
    <property type="match status" value="1"/>
</dbReference>
<dbReference type="PANTHER" id="PTHR43719">
    <property type="entry name" value="TWO-COMPONENT HISTIDINE KINASE"/>
    <property type="match status" value="1"/>
</dbReference>
<dbReference type="AlphaFoldDB" id="A0A3N0C3S7"/>
<dbReference type="CDD" id="cd00082">
    <property type="entry name" value="HisKA"/>
    <property type="match status" value="1"/>
</dbReference>
<evidence type="ECO:0000256" key="3">
    <source>
        <dbReference type="ARBA" id="ARBA00022553"/>
    </source>
</evidence>
<dbReference type="InterPro" id="IPR003594">
    <property type="entry name" value="HATPase_dom"/>
</dbReference>
<organism evidence="10 11">
    <name type="scientific">Pedobacter jejuensis</name>
    <dbReference type="NCBI Taxonomy" id="1268550"/>
    <lineage>
        <taxon>Bacteria</taxon>
        <taxon>Pseudomonadati</taxon>
        <taxon>Bacteroidota</taxon>
        <taxon>Sphingobacteriia</taxon>
        <taxon>Sphingobacteriales</taxon>
        <taxon>Sphingobacteriaceae</taxon>
        <taxon>Pedobacter</taxon>
    </lineage>
</organism>
<feature type="transmembrane region" description="Helical" evidence="6">
    <location>
        <begin position="297"/>
        <end position="316"/>
    </location>
</feature>
<dbReference type="PANTHER" id="PTHR43719:SF28">
    <property type="entry name" value="PEROXIDE STRESS-ACTIVATED HISTIDINE KINASE MAK1-RELATED"/>
    <property type="match status" value="1"/>
</dbReference>
<dbReference type="Gene3D" id="3.30.565.10">
    <property type="entry name" value="Histidine kinase-like ATPase, C-terminal domain"/>
    <property type="match status" value="1"/>
</dbReference>
<keyword evidence="11" id="KW-1185">Reference proteome</keyword>
<reference evidence="10 11" key="1">
    <citation type="submission" date="2018-10" db="EMBL/GenBank/DDBJ databases">
        <title>Genome sequencing of Pedobacter jejuensis TNB23.</title>
        <authorList>
            <person name="Cho Y.-J."/>
            <person name="Cho A."/>
            <person name="Kim O.-S."/>
        </authorList>
    </citation>
    <scope>NUCLEOTIDE SEQUENCE [LARGE SCALE GENOMIC DNA]</scope>
    <source>
        <strain evidence="10 11">TNB23</strain>
    </source>
</reference>
<feature type="modified residue" description="Phosphohistidine" evidence="4">
    <location>
        <position position="764"/>
    </location>
</feature>
<dbReference type="Pfam" id="PF00512">
    <property type="entry name" value="HisKA"/>
    <property type="match status" value="1"/>
</dbReference>
<dbReference type="InterPro" id="IPR036641">
    <property type="entry name" value="HPT_dom_sf"/>
</dbReference>
<dbReference type="SUPFAM" id="SSF47226">
    <property type="entry name" value="Histidine-containing phosphotransfer domain, HPT domain"/>
    <property type="match status" value="1"/>
</dbReference>
<dbReference type="Gene3D" id="3.40.50.2300">
    <property type="match status" value="1"/>
</dbReference>
<protein>
    <recommendedName>
        <fullName evidence="2">histidine kinase</fullName>
        <ecNumber evidence="2">2.7.13.3</ecNumber>
    </recommendedName>
</protein>
<dbReference type="SUPFAM" id="SSF52172">
    <property type="entry name" value="CheY-like"/>
    <property type="match status" value="1"/>
</dbReference>
<feature type="domain" description="Response regulatory" evidence="8">
    <location>
        <begin position="590"/>
        <end position="705"/>
    </location>
</feature>
<dbReference type="InterPro" id="IPR008207">
    <property type="entry name" value="Sig_transdc_His_kin_Hpt_dom"/>
</dbReference>
<dbReference type="InterPro" id="IPR050956">
    <property type="entry name" value="2C_system_His_kinase"/>
</dbReference>
<dbReference type="SMART" id="SM00448">
    <property type="entry name" value="REC"/>
    <property type="match status" value="1"/>
</dbReference>
<dbReference type="Pfam" id="PF02518">
    <property type="entry name" value="HATPase_c"/>
    <property type="match status" value="1"/>
</dbReference>
<gene>
    <name evidence="10" type="ORF">D7004_00565</name>
</gene>
<dbReference type="InterPro" id="IPR036097">
    <property type="entry name" value="HisK_dim/P_sf"/>
</dbReference>
<evidence type="ECO:0000256" key="6">
    <source>
        <dbReference type="SAM" id="Phobius"/>
    </source>
</evidence>
<feature type="domain" description="HPt" evidence="9">
    <location>
        <begin position="725"/>
        <end position="826"/>
    </location>
</feature>
<dbReference type="SUPFAM" id="SSF47384">
    <property type="entry name" value="Homodimeric domain of signal transducing histidine kinase"/>
    <property type="match status" value="1"/>
</dbReference>
<evidence type="ECO:0000256" key="1">
    <source>
        <dbReference type="ARBA" id="ARBA00000085"/>
    </source>
</evidence>
<dbReference type="GO" id="GO:0000155">
    <property type="term" value="F:phosphorelay sensor kinase activity"/>
    <property type="evidence" value="ECO:0007669"/>
    <property type="project" value="InterPro"/>
</dbReference>
<dbReference type="Proteomes" id="UP000274046">
    <property type="component" value="Unassembled WGS sequence"/>
</dbReference>
<dbReference type="OrthoDB" id="9797097at2"/>
<keyword evidence="6" id="KW-0472">Membrane</keyword>
<evidence type="ECO:0000256" key="5">
    <source>
        <dbReference type="PROSITE-ProRule" id="PRU00169"/>
    </source>
</evidence>
<dbReference type="Gene3D" id="1.10.287.130">
    <property type="match status" value="1"/>
</dbReference>
<dbReference type="SUPFAM" id="SSF55874">
    <property type="entry name" value="ATPase domain of HSP90 chaperone/DNA topoisomerase II/histidine kinase"/>
    <property type="match status" value="1"/>
</dbReference>
<dbReference type="PROSITE" id="PS50109">
    <property type="entry name" value="HIS_KIN"/>
    <property type="match status" value="1"/>
</dbReference>
<feature type="domain" description="Histidine kinase" evidence="7">
    <location>
        <begin position="349"/>
        <end position="569"/>
    </location>
</feature>
<dbReference type="PRINTS" id="PR00344">
    <property type="entry name" value="BCTRLSENSOR"/>
</dbReference>
<evidence type="ECO:0000259" key="8">
    <source>
        <dbReference type="PROSITE" id="PS50110"/>
    </source>
</evidence>
<proteinExistence type="predicted"/>
<evidence type="ECO:0000259" key="9">
    <source>
        <dbReference type="PROSITE" id="PS50894"/>
    </source>
</evidence>
<dbReference type="SMART" id="SM00387">
    <property type="entry name" value="HATPase_c"/>
    <property type="match status" value="1"/>
</dbReference>
<feature type="modified residue" description="4-aspartylphosphate" evidence="5">
    <location>
        <position position="639"/>
    </location>
</feature>
<sequence>MAAVIQKRFFRAIKSKVIIGFLFACFALLLAWGISKFAFTRMLNTVEEISEPNDRLRIVNDLSHKIARLDQLQRDEAFSKQGSNSFLKESRKLRASLDTLKALYANDSLQLSRIKSIRGLLIERDKQFISYLQVRETLINTKSFSNEVKKLNALVATRSMQTDSAVLTTETTTSTTTVAPEDEEKSRGFLSKLFGKKKSDVYKIINEEFKVKRDTLNARAEDSVMKSMTGSLKNIELEQRQKSQKFLKREAELSNASNALTSQMLQILREVEGQAVAQVDLNGIQAKQVVNDGITQITTIIVAFFLITVVLLYLILTDITRSNKYRKELELAKDEAEYHGKAKQRFLSNMSHEIRTPLQSILGYAELISQQDNPNKKDVDAIYQSSIHLLQIVNEVLDYNRIISGEFSFNNQVFSIKKVLDEVISIMRPLAEQKSLKLIVDLDLGSIEFVKGDAFRLKQVLFNLLGNAVKFTLKGEIMLGVTCKKQDDDLHFNFTIKDTGIGFAETDVTKIFNEFEQIESPEKYIINQTGTGLGLTIVKSLIENQGGRIYVKSKPSKGTTFNIYLKYEYTNEIISDALDFEQYEITNPGTVWVIDDDKLILELCGLIFEKNNIPFKSFSQVADILQEEPLPDLKYVLIDMRLPEMTGLELCHILKKKLAAHIKFYAITAQVLPEEREMVLSEGFDGLIMKPFRTVDLLSIFDKKKILIERPEFDLSSIEKMTFGDQQMLAKILNRFKQDCIDDAAELKIQLANQNKDKCRLIVHRLAGRTAQMGSKTLATAFRLLELDIAAKGLDNAIAEEIHIQLEKLDGLISVLDEMEPEAERL</sequence>
<dbReference type="InterPro" id="IPR001789">
    <property type="entry name" value="Sig_transdc_resp-reg_receiver"/>
</dbReference>
<dbReference type="Gene3D" id="1.20.120.160">
    <property type="entry name" value="HPT domain"/>
    <property type="match status" value="1"/>
</dbReference>
<dbReference type="FunFam" id="3.30.565.10:FF:000010">
    <property type="entry name" value="Sensor histidine kinase RcsC"/>
    <property type="match status" value="1"/>
</dbReference>
<dbReference type="SMART" id="SM00388">
    <property type="entry name" value="HisKA"/>
    <property type="match status" value="1"/>
</dbReference>
<accession>A0A3N0C3S7</accession>
<dbReference type="InterPro" id="IPR011006">
    <property type="entry name" value="CheY-like_superfamily"/>
</dbReference>